<evidence type="ECO:0000256" key="1">
    <source>
        <dbReference type="SAM" id="MobiDB-lite"/>
    </source>
</evidence>
<evidence type="ECO:0000313" key="3">
    <source>
        <dbReference type="Proteomes" id="UP000188268"/>
    </source>
</evidence>
<evidence type="ECO:0000313" key="2">
    <source>
        <dbReference type="EMBL" id="OMO61663.1"/>
    </source>
</evidence>
<name>A0A1R3GUA2_COCAP</name>
<keyword evidence="3" id="KW-1185">Reference proteome</keyword>
<comment type="caution">
    <text evidence="2">The sequence shown here is derived from an EMBL/GenBank/DDBJ whole genome shotgun (WGS) entry which is preliminary data.</text>
</comment>
<organism evidence="2 3">
    <name type="scientific">Corchorus capsularis</name>
    <name type="common">Jute</name>
    <dbReference type="NCBI Taxonomy" id="210143"/>
    <lineage>
        <taxon>Eukaryota</taxon>
        <taxon>Viridiplantae</taxon>
        <taxon>Streptophyta</taxon>
        <taxon>Embryophyta</taxon>
        <taxon>Tracheophyta</taxon>
        <taxon>Spermatophyta</taxon>
        <taxon>Magnoliopsida</taxon>
        <taxon>eudicotyledons</taxon>
        <taxon>Gunneridae</taxon>
        <taxon>Pentapetalae</taxon>
        <taxon>rosids</taxon>
        <taxon>malvids</taxon>
        <taxon>Malvales</taxon>
        <taxon>Malvaceae</taxon>
        <taxon>Grewioideae</taxon>
        <taxon>Apeibeae</taxon>
        <taxon>Corchorus</taxon>
    </lineage>
</organism>
<feature type="region of interest" description="Disordered" evidence="1">
    <location>
        <begin position="23"/>
        <end position="89"/>
    </location>
</feature>
<accession>A0A1R3GUA2</accession>
<dbReference type="Gramene" id="OMO61663">
    <property type="protein sequence ID" value="OMO61663"/>
    <property type="gene ID" value="CCACVL1_23340"/>
</dbReference>
<proteinExistence type="predicted"/>
<protein>
    <submittedName>
        <fullName evidence="2">Uncharacterized protein</fullName>
    </submittedName>
</protein>
<gene>
    <name evidence="2" type="ORF">CCACVL1_23340</name>
</gene>
<feature type="compositionally biased region" description="Acidic residues" evidence="1">
    <location>
        <begin position="41"/>
        <end position="89"/>
    </location>
</feature>
<feature type="compositionally biased region" description="Low complexity" evidence="1">
    <location>
        <begin position="164"/>
        <end position="175"/>
    </location>
</feature>
<dbReference type="AlphaFoldDB" id="A0A1R3GUA2"/>
<dbReference type="EMBL" id="AWWV01013413">
    <property type="protein sequence ID" value="OMO61663.1"/>
    <property type="molecule type" value="Genomic_DNA"/>
</dbReference>
<feature type="region of interest" description="Disordered" evidence="1">
    <location>
        <begin position="164"/>
        <end position="211"/>
    </location>
</feature>
<dbReference type="Proteomes" id="UP000188268">
    <property type="component" value="Unassembled WGS sequence"/>
</dbReference>
<reference evidence="2 3" key="1">
    <citation type="submission" date="2013-09" db="EMBL/GenBank/DDBJ databases">
        <title>Corchorus capsularis genome sequencing.</title>
        <authorList>
            <person name="Alam M."/>
            <person name="Haque M.S."/>
            <person name="Islam M.S."/>
            <person name="Emdad E.M."/>
            <person name="Islam M.M."/>
            <person name="Ahmed B."/>
            <person name="Halim A."/>
            <person name="Hossen Q.M.M."/>
            <person name="Hossain M.Z."/>
            <person name="Ahmed R."/>
            <person name="Khan M.M."/>
            <person name="Islam R."/>
            <person name="Rashid M.M."/>
            <person name="Khan S.A."/>
            <person name="Rahman M.S."/>
            <person name="Alam M."/>
        </authorList>
    </citation>
    <scope>NUCLEOTIDE SEQUENCE [LARGE SCALE GENOMIC DNA]</scope>
    <source>
        <strain evidence="3">cv. CVL-1</strain>
        <tissue evidence="2">Whole seedling</tissue>
    </source>
</reference>
<feature type="compositionally biased region" description="Basic and acidic residues" evidence="1">
    <location>
        <begin position="190"/>
        <end position="203"/>
    </location>
</feature>
<sequence length="218" mass="24795">MFHQILDELIEVNYNLRMINSSILAGQKGKHSPPPPKAKAEEEDYETTDDDDDDEDDGEEEIEDTTTWEEEGENEDEQVGEVAEDEQGGEVLEAEDGEATEEDNLFFLSAAAGCQWRWPFLPLALWQMAEVEFPKSATIAEFKLAMLNVFCHMPKKGPGEISISWPISNSSSSSDSELKNDELDDDYDHDMEKGRYQRRHNDENQTNEKPAVVLELFT</sequence>